<dbReference type="CDD" id="cd00830">
    <property type="entry name" value="KAS_III"/>
    <property type="match status" value="1"/>
</dbReference>
<evidence type="ECO:0000256" key="8">
    <source>
        <dbReference type="ARBA" id="ARBA00023315"/>
    </source>
</evidence>
<evidence type="ECO:0000256" key="5">
    <source>
        <dbReference type="ARBA" id="ARBA00022832"/>
    </source>
</evidence>
<gene>
    <name evidence="12" type="primary">fabH3</name>
    <name evidence="9" type="synonym">fabH</name>
    <name evidence="12" type="ORF">GCM10011354_18170</name>
</gene>
<keyword evidence="8 9" id="KW-0012">Acyltransferase</keyword>
<dbReference type="InterPro" id="IPR016039">
    <property type="entry name" value="Thiolase-like"/>
</dbReference>
<keyword evidence="7 9" id="KW-0275">Fatty acid biosynthesis</keyword>
<reference evidence="12" key="2">
    <citation type="submission" date="2020-09" db="EMBL/GenBank/DDBJ databases">
        <authorList>
            <person name="Sun Q."/>
            <person name="Zhou Y."/>
        </authorList>
    </citation>
    <scope>NUCLEOTIDE SEQUENCE</scope>
    <source>
        <strain evidence="12">CGMCC 1.14988</strain>
    </source>
</reference>
<feature type="active site" evidence="9">
    <location>
        <position position="278"/>
    </location>
</feature>
<sequence>MTIAGLGAYLPERVVTNDDLAAAGLDTSDAWIRSRTGIAQRHYAAPEQATSDLAVEAGKAALADAGLGTDDVAAVIVATTTPDHMVPGTAPLVAAALGTEVGAFDVQAACSGFVYALRVGAALTVAEDAPVLVIGAETLSRIIDPTDRGVSILFGDGAGAVVLVPDANGSLGPFSLGADGRDPSMLWTQTGGTRTPVSHDVVDARTHFLTMRGGDVYRNAVARMTAASRDVLEQAGRTIDDVDLFVGHQANVRILDAVAQRVGIEAARCHVTVDQHGNTSAASVPLALADARDRGRLHPGDTVLLTAFGAGLTWGACLLTWNPSPTRDES</sequence>
<dbReference type="InterPro" id="IPR013751">
    <property type="entry name" value="ACP_syn_III_N"/>
</dbReference>
<keyword evidence="5 9" id="KW-0276">Fatty acid metabolism</keyword>
<evidence type="ECO:0000256" key="3">
    <source>
        <dbReference type="ARBA" id="ARBA00022516"/>
    </source>
</evidence>
<comment type="similarity">
    <text evidence="1 9">Belongs to the thiolase-like superfamily. FabH family.</text>
</comment>
<dbReference type="HAMAP" id="MF_01815">
    <property type="entry name" value="FabH"/>
    <property type="match status" value="1"/>
</dbReference>
<dbReference type="InterPro" id="IPR004655">
    <property type="entry name" value="FabH"/>
</dbReference>
<dbReference type="EC" id="2.3.1.180" evidence="9"/>
<keyword evidence="9" id="KW-0511">Multifunctional enzyme</keyword>
<comment type="function">
    <text evidence="9">Catalyzes the condensation reaction of fatty acid synthesis by the addition to an acyl acceptor of two carbons from malonyl-ACP. Catalyzes the first condensation reaction which initiates fatty acid synthesis and may therefore play a role in governing the total rate of fatty acid production. Possesses both acetoacetyl-ACP synthase and acetyl transacylase activities. Its substrate specificity determines the biosynthesis of branched-chain and/or straight-chain of fatty acids.</text>
</comment>
<feature type="domain" description="Beta-ketoacyl-[acyl-carrier-protein] synthase III N-terminal" evidence="11">
    <location>
        <begin position="104"/>
        <end position="180"/>
    </location>
</feature>
<feature type="region of interest" description="ACP-binding" evidence="9">
    <location>
        <begin position="249"/>
        <end position="253"/>
    </location>
</feature>
<dbReference type="GO" id="GO:0006633">
    <property type="term" value="P:fatty acid biosynthetic process"/>
    <property type="evidence" value="ECO:0007669"/>
    <property type="project" value="UniProtKB-UniRule"/>
</dbReference>
<keyword evidence="6 9" id="KW-0443">Lipid metabolism</keyword>
<dbReference type="Gene3D" id="3.40.47.10">
    <property type="match status" value="1"/>
</dbReference>
<comment type="pathway">
    <text evidence="9">Lipid metabolism; fatty acid biosynthesis.</text>
</comment>
<comment type="caution">
    <text evidence="12">The sequence shown here is derived from an EMBL/GenBank/DDBJ whole genome shotgun (WGS) entry which is preliminary data.</text>
</comment>
<organism evidence="12 13">
    <name type="scientific">Egicoccus halophilus</name>
    <dbReference type="NCBI Taxonomy" id="1670830"/>
    <lineage>
        <taxon>Bacteria</taxon>
        <taxon>Bacillati</taxon>
        <taxon>Actinomycetota</taxon>
        <taxon>Nitriliruptoria</taxon>
        <taxon>Egicoccales</taxon>
        <taxon>Egicoccaceae</taxon>
        <taxon>Egicoccus</taxon>
    </lineage>
</organism>
<dbReference type="GO" id="GO:0005737">
    <property type="term" value="C:cytoplasm"/>
    <property type="evidence" value="ECO:0007669"/>
    <property type="project" value="UniProtKB-SubCell"/>
</dbReference>
<evidence type="ECO:0000313" key="13">
    <source>
        <dbReference type="Proteomes" id="UP000650511"/>
    </source>
</evidence>
<name>A0A8J3EXQ9_9ACTN</name>
<comment type="domain">
    <text evidence="9">The last Arg residue of the ACP-binding site is essential for the weak association between ACP/AcpP and FabH.</text>
</comment>
<keyword evidence="13" id="KW-1185">Reference proteome</keyword>
<evidence type="ECO:0000256" key="6">
    <source>
        <dbReference type="ARBA" id="ARBA00023098"/>
    </source>
</evidence>
<dbReference type="Proteomes" id="UP000650511">
    <property type="component" value="Unassembled WGS sequence"/>
</dbReference>
<keyword evidence="2 9" id="KW-0963">Cytoplasm</keyword>
<evidence type="ECO:0000259" key="11">
    <source>
        <dbReference type="Pfam" id="PF08545"/>
    </source>
</evidence>
<accession>A0A8J3EXQ9</accession>
<evidence type="ECO:0000256" key="9">
    <source>
        <dbReference type="HAMAP-Rule" id="MF_01815"/>
    </source>
</evidence>
<feature type="active site" evidence="9">
    <location>
        <position position="248"/>
    </location>
</feature>
<dbReference type="PANTHER" id="PTHR34069">
    <property type="entry name" value="3-OXOACYL-[ACYL-CARRIER-PROTEIN] SYNTHASE 3"/>
    <property type="match status" value="1"/>
</dbReference>
<feature type="active site" evidence="9">
    <location>
        <position position="110"/>
    </location>
</feature>
<keyword evidence="3 9" id="KW-0444">Lipid biosynthesis</keyword>
<comment type="catalytic activity">
    <reaction evidence="9">
        <text>malonyl-[ACP] + acetyl-CoA + H(+) = 3-oxobutanoyl-[ACP] + CO2 + CoA</text>
        <dbReference type="Rhea" id="RHEA:12080"/>
        <dbReference type="Rhea" id="RHEA-COMP:9623"/>
        <dbReference type="Rhea" id="RHEA-COMP:9625"/>
        <dbReference type="ChEBI" id="CHEBI:15378"/>
        <dbReference type="ChEBI" id="CHEBI:16526"/>
        <dbReference type="ChEBI" id="CHEBI:57287"/>
        <dbReference type="ChEBI" id="CHEBI:57288"/>
        <dbReference type="ChEBI" id="CHEBI:78449"/>
        <dbReference type="ChEBI" id="CHEBI:78450"/>
        <dbReference type="EC" id="2.3.1.180"/>
    </reaction>
</comment>
<dbReference type="GO" id="GO:0004315">
    <property type="term" value="F:3-oxoacyl-[acyl-carrier-protein] synthase activity"/>
    <property type="evidence" value="ECO:0007669"/>
    <property type="project" value="InterPro"/>
</dbReference>
<dbReference type="UniPathway" id="UPA00094"/>
<reference evidence="12" key="1">
    <citation type="journal article" date="2014" name="Int. J. Syst. Evol. Microbiol.">
        <title>Complete genome sequence of Corynebacterium casei LMG S-19264T (=DSM 44701T), isolated from a smear-ripened cheese.</title>
        <authorList>
            <consortium name="US DOE Joint Genome Institute (JGI-PGF)"/>
            <person name="Walter F."/>
            <person name="Albersmeier A."/>
            <person name="Kalinowski J."/>
            <person name="Ruckert C."/>
        </authorList>
    </citation>
    <scope>NUCLEOTIDE SEQUENCE</scope>
    <source>
        <strain evidence="12">CGMCC 1.14988</strain>
    </source>
</reference>
<proteinExistence type="inferred from homology"/>
<evidence type="ECO:0000256" key="4">
    <source>
        <dbReference type="ARBA" id="ARBA00022679"/>
    </source>
</evidence>
<evidence type="ECO:0000256" key="1">
    <source>
        <dbReference type="ARBA" id="ARBA00008642"/>
    </source>
</evidence>
<evidence type="ECO:0000259" key="10">
    <source>
        <dbReference type="Pfam" id="PF08541"/>
    </source>
</evidence>
<dbReference type="GO" id="GO:0033818">
    <property type="term" value="F:beta-ketoacyl-acyl-carrier-protein synthase III activity"/>
    <property type="evidence" value="ECO:0007669"/>
    <property type="project" value="UniProtKB-UniRule"/>
</dbReference>
<evidence type="ECO:0000313" key="12">
    <source>
        <dbReference type="EMBL" id="GGI06254.1"/>
    </source>
</evidence>
<protein>
    <recommendedName>
        <fullName evidence="9">Beta-ketoacyl-[acyl-carrier-protein] synthase III</fullName>
        <shortName evidence="9">Beta-ketoacyl-ACP synthase III</shortName>
        <shortName evidence="9">KAS III</shortName>
        <ecNumber evidence="9">2.3.1.180</ecNumber>
    </recommendedName>
    <alternativeName>
        <fullName evidence="9">3-oxoacyl-[acyl-carrier-protein] synthase 3</fullName>
    </alternativeName>
    <alternativeName>
        <fullName evidence="9">3-oxoacyl-[acyl-carrier-protein] synthase III</fullName>
    </alternativeName>
</protein>
<keyword evidence="4 9" id="KW-0808">Transferase</keyword>
<dbReference type="Pfam" id="PF08541">
    <property type="entry name" value="ACP_syn_III_C"/>
    <property type="match status" value="1"/>
</dbReference>
<evidence type="ECO:0000256" key="2">
    <source>
        <dbReference type="ARBA" id="ARBA00022490"/>
    </source>
</evidence>
<feature type="domain" description="Beta-ketoacyl-[acyl-carrier-protein] synthase III C-terminal" evidence="10">
    <location>
        <begin position="232"/>
        <end position="321"/>
    </location>
</feature>
<dbReference type="RefSeq" id="WP_205745294.1">
    <property type="nucleotide sequence ID" value="NZ_BMHA01000006.1"/>
</dbReference>
<dbReference type="NCBIfam" id="NF006829">
    <property type="entry name" value="PRK09352.1"/>
    <property type="match status" value="1"/>
</dbReference>
<comment type="subunit">
    <text evidence="9">Homodimer.</text>
</comment>
<dbReference type="SUPFAM" id="SSF53901">
    <property type="entry name" value="Thiolase-like"/>
    <property type="match status" value="1"/>
</dbReference>
<dbReference type="Pfam" id="PF08545">
    <property type="entry name" value="ACP_syn_III"/>
    <property type="match status" value="1"/>
</dbReference>
<dbReference type="InterPro" id="IPR013747">
    <property type="entry name" value="ACP_syn_III_C"/>
</dbReference>
<dbReference type="EMBL" id="BMHA01000006">
    <property type="protein sequence ID" value="GGI06254.1"/>
    <property type="molecule type" value="Genomic_DNA"/>
</dbReference>
<comment type="subcellular location">
    <subcellularLocation>
        <location evidence="9">Cytoplasm</location>
    </subcellularLocation>
</comment>
<dbReference type="GO" id="GO:0044550">
    <property type="term" value="P:secondary metabolite biosynthetic process"/>
    <property type="evidence" value="ECO:0007669"/>
    <property type="project" value="TreeGrafter"/>
</dbReference>
<dbReference type="AlphaFoldDB" id="A0A8J3EXQ9"/>
<dbReference type="NCBIfam" id="TIGR00747">
    <property type="entry name" value="fabH"/>
    <property type="match status" value="1"/>
</dbReference>
<evidence type="ECO:0000256" key="7">
    <source>
        <dbReference type="ARBA" id="ARBA00023160"/>
    </source>
</evidence>
<dbReference type="PANTHER" id="PTHR34069:SF2">
    <property type="entry name" value="BETA-KETOACYL-[ACYL-CARRIER-PROTEIN] SYNTHASE III"/>
    <property type="match status" value="1"/>
</dbReference>